<accession>A0ABU1YJU5</accession>
<name>A0ABU1YJU5_ROSSA</name>
<protein>
    <submittedName>
        <fullName evidence="1">Uncharacterized protein</fullName>
    </submittedName>
</protein>
<keyword evidence="2" id="KW-1185">Reference proteome</keyword>
<dbReference type="EMBL" id="JAVDXU010000001">
    <property type="protein sequence ID" value="MDR7268286.1"/>
    <property type="molecule type" value="Genomic_DNA"/>
</dbReference>
<dbReference type="Proteomes" id="UP001180453">
    <property type="component" value="Unassembled WGS sequence"/>
</dbReference>
<evidence type="ECO:0000313" key="2">
    <source>
        <dbReference type="Proteomes" id="UP001180453"/>
    </source>
</evidence>
<evidence type="ECO:0000313" key="1">
    <source>
        <dbReference type="EMBL" id="MDR7268286.1"/>
    </source>
</evidence>
<gene>
    <name evidence="1" type="ORF">J2X20_000915</name>
</gene>
<organism evidence="1 2">
    <name type="scientific">Roseateles saccharophilus</name>
    <name type="common">Pseudomonas saccharophila</name>
    <dbReference type="NCBI Taxonomy" id="304"/>
    <lineage>
        <taxon>Bacteria</taxon>
        <taxon>Pseudomonadati</taxon>
        <taxon>Pseudomonadota</taxon>
        <taxon>Betaproteobacteria</taxon>
        <taxon>Burkholderiales</taxon>
        <taxon>Sphaerotilaceae</taxon>
        <taxon>Roseateles</taxon>
    </lineage>
</organism>
<comment type="caution">
    <text evidence="1">The sequence shown here is derived from an EMBL/GenBank/DDBJ whole genome shotgun (WGS) entry which is preliminary data.</text>
</comment>
<reference evidence="1 2" key="1">
    <citation type="submission" date="2023-07" db="EMBL/GenBank/DDBJ databases">
        <title>Sorghum-associated microbial communities from plants grown in Nebraska, USA.</title>
        <authorList>
            <person name="Schachtman D."/>
        </authorList>
    </citation>
    <scope>NUCLEOTIDE SEQUENCE [LARGE SCALE GENOMIC DNA]</scope>
    <source>
        <strain evidence="1 2">BE314</strain>
    </source>
</reference>
<proteinExistence type="predicted"/>
<sequence length="47" mass="5160">MLAVLSRKHIALAGRLSALPANTDRTHPPIIARYCSNPIRPARITLL</sequence>